<evidence type="ECO:0000313" key="4">
    <source>
        <dbReference type="Proteomes" id="UP000230390"/>
    </source>
</evidence>
<dbReference type="Proteomes" id="UP000230390">
    <property type="component" value="Unassembled WGS sequence"/>
</dbReference>
<organism evidence="3 4">
    <name type="scientific">Massilia eurypsychrophila</name>
    <dbReference type="NCBI Taxonomy" id="1485217"/>
    <lineage>
        <taxon>Bacteria</taxon>
        <taxon>Pseudomonadati</taxon>
        <taxon>Pseudomonadota</taxon>
        <taxon>Betaproteobacteria</taxon>
        <taxon>Burkholderiales</taxon>
        <taxon>Oxalobacteraceae</taxon>
        <taxon>Telluria group</taxon>
        <taxon>Massilia</taxon>
    </lineage>
</organism>
<dbReference type="EMBL" id="PDOC01000006">
    <property type="protein sequence ID" value="PIL44647.1"/>
    <property type="molecule type" value="Genomic_DNA"/>
</dbReference>
<feature type="region of interest" description="Disordered" evidence="1">
    <location>
        <begin position="340"/>
        <end position="359"/>
    </location>
</feature>
<feature type="domain" description="Tle cognate immunity protein 4 C-terminal" evidence="2">
    <location>
        <begin position="85"/>
        <end position="252"/>
    </location>
</feature>
<keyword evidence="4" id="KW-1185">Reference proteome</keyword>
<evidence type="ECO:0000259" key="2">
    <source>
        <dbReference type="Pfam" id="PF18426"/>
    </source>
</evidence>
<dbReference type="Pfam" id="PF18426">
    <property type="entry name" value="Tli4_C"/>
    <property type="match status" value="1"/>
</dbReference>
<evidence type="ECO:0000256" key="1">
    <source>
        <dbReference type="SAM" id="MobiDB-lite"/>
    </source>
</evidence>
<dbReference type="InterPro" id="IPR041290">
    <property type="entry name" value="Tli4_C"/>
</dbReference>
<evidence type="ECO:0000313" key="3">
    <source>
        <dbReference type="EMBL" id="PIL44647.1"/>
    </source>
</evidence>
<sequence length="359" mass="39677">MNEERKLLLKTDIPDLPLFGKVIDGVRPGQKIIFGSKNGVGYAVYSFLPIGKDLFIQSVAALPEKDIVGVINSVASRLRLRLEDEVPPEPGVCIEGGFVPLQAEYERATIGIRLKEFPDVHFSVDVHKNLKYLPEGSSPKSLREEAKEMAEAAGLGAVFARTKILREHERQLGIWKGEEQALRTPAYKDDMESHDFRFHSRGAVHDPLQPQLTIQFDSGVKHDSKAKLKPSITDEEALAIWDKLITSIRVRQPNDATPPSRVRVPVASAVPTGGTCPETGWWECSGSRPTEDGLRRLIKAGERMPHAVQLSASGLWEKLTRNRGRQIETVWKLIDYVDDDATSPKADAGSPASPSPKIA</sequence>
<proteinExistence type="predicted"/>
<reference evidence="3 4" key="1">
    <citation type="submission" date="2017-10" db="EMBL/GenBank/DDBJ databases">
        <title>Massilia psychrophilum sp. nov., a novel purple-pigmented bacterium isolated from Tianshan glacier, Xinjiang Municipality, China.</title>
        <authorList>
            <person name="Wang H."/>
        </authorList>
    </citation>
    <scope>NUCLEOTIDE SEQUENCE [LARGE SCALE GENOMIC DNA]</scope>
    <source>
        <strain evidence="3 4">JCM 30074</strain>
    </source>
</reference>
<comment type="caution">
    <text evidence="3">The sequence shown here is derived from an EMBL/GenBank/DDBJ whole genome shotgun (WGS) entry which is preliminary data.</text>
</comment>
<accession>A0A2G8TF23</accession>
<dbReference type="AlphaFoldDB" id="A0A2G8TF23"/>
<name>A0A2G8TF23_9BURK</name>
<protein>
    <recommendedName>
        <fullName evidence="2">Tle cognate immunity protein 4 C-terminal domain-containing protein</fullName>
    </recommendedName>
</protein>
<gene>
    <name evidence="3" type="ORF">CR105_12065</name>
</gene>